<accession>A0A8S5UW71</accession>
<organism evidence="1">
    <name type="scientific">Myoviridae sp. ctpKu3</name>
    <dbReference type="NCBI Taxonomy" id="2825175"/>
    <lineage>
        <taxon>Viruses</taxon>
        <taxon>Duplodnaviria</taxon>
        <taxon>Heunggongvirae</taxon>
        <taxon>Uroviricota</taxon>
        <taxon>Caudoviricetes</taxon>
    </lineage>
</organism>
<name>A0A8S5UW71_9CAUD</name>
<dbReference type="EMBL" id="BK016151">
    <property type="protein sequence ID" value="DAF98606.1"/>
    <property type="molecule type" value="Genomic_DNA"/>
</dbReference>
<proteinExistence type="predicted"/>
<evidence type="ECO:0000313" key="1">
    <source>
        <dbReference type="EMBL" id="DAF98606.1"/>
    </source>
</evidence>
<protein>
    <submittedName>
        <fullName evidence="1">Uncharacterized protein</fullName>
    </submittedName>
</protein>
<sequence>MSDIKEISPEVVKERVKLYERAFGVKAVEVDDIVINDKVRDVFRYYMDFAFCLKDIDENFDLAIKQFIHAISQPSPRGQFFEPLAFLRIVYEWDVFDMQFEYLSGTCPSEFLDELAKII</sequence>
<reference evidence="1" key="1">
    <citation type="journal article" date="2021" name="Proc. Natl. Acad. Sci. U.S.A.">
        <title>A Catalog of Tens of Thousands of Viruses from Human Metagenomes Reveals Hidden Associations with Chronic Diseases.</title>
        <authorList>
            <person name="Tisza M.J."/>
            <person name="Buck C.B."/>
        </authorList>
    </citation>
    <scope>NUCLEOTIDE SEQUENCE</scope>
    <source>
        <strain evidence="1">CtpKu3</strain>
    </source>
</reference>